<keyword evidence="4" id="KW-1185">Reference proteome</keyword>
<accession>A0A9K3D3D5</accession>
<dbReference type="EMBL" id="BDIP01002610">
    <property type="protein sequence ID" value="GIQ86554.1"/>
    <property type="molecule type" value="Genomic_DNA"/>
</dbReference>
<dbReference type="GO" id="GO:0005737">
    <property type="term" value="C:cytoplasm"/>
    <property type="evidence" value="ECO:0007669"/>
    <property type="project" value="TreeGrafter"/>
</dbReference>
<dbReference type="Pfam" id="PF25504">
    <property type="entry name" value="HEAT_5MP1_2"/>
    <property type="match status" value="1"/>
</dbReference>
<dbReference type="Proteomes" id="UP000265618">
    <property type="component" value="Unassembled WGS sequence"/>
</dbReference>
<evidence type="ECO:0000313" key="4">
    <source>
        <dbReference type="Proteomes" id="UP000265618"/>
    </source>
</evidence>
<dbReference type="InterPro" id="IPR051245">
    <property type="entry name" value="eIF5-mimic_regulator"/>
</dbReference>
<sequence>MSYRRAPVPAKPAAAPAKPGAKAVKPALTGARKARKRTIARAYEPEVFMDKLMGHFEDQAIVQECSMHDPLEVASLCRRIDSDQDLEFNRYGEHFFDQIIAGGLGLCVSKSEDTRSCSVNSMLGCSAEVLPEWSELIEMMTRRRPFFKRFVGEACNAIVQSMHNVPQYQTRIIDCLVLLADCGVLTPGIPK</sequence>
<comment type="caution">
    <text evidence="3">The sequence shown here is derived from an EMBL/GenBank/DDBJ whole genome shotgun (WGS) entry which is preliminary data.</text>
</comment>
<dbReference type="AlphaFoldDB" id="A0A9K3D3D5"/>
<dbReference type="OrthoDB" id="1727522at2759"/>
<dbReference type="GO" id="GO:0016020">
    <property type="term" value="C:membrane"/>
    <property type="evidence" value="ECO:0007669"/>
    <property type="project" value="TreeGrafter"/>
</dbReference>
<protein>
    <recommendedName>
        <fullName evidence="2">5MP1/2-like HEAT domain-containing protein</fullName>
    </recommendedName>
</protein>
<gene>
    <name evidence="3" type="ORF">KIPB_008429</name>
</gene>
<dbReference type="PANTHER" id="PTHR14208:SF2">
    <property type="entry name" value="PROTEIN KRASAVIETZ"/>
    <property type="match status" value="1"/>
</dbReference>
<evidence type="ECO:0000259" key="2">
    <source>
        <dbReference type="Pfam" id="PF25504"/>
    </source>
</evidence>
<feature type="non-terminal residue" evidence="3">
    <location>
        <position position="1"/>
    </location>
</feature>
<dbReference type="InterPro" id="IPR057397">
    <property type="entry name" value="HEAT_5MP1_2"/>
</dbReference>
<name>A0A9K3D3D5_9EUKA</name>
<feature type="region of interest" description="Disordered" evidence="1">
    <location>
        <begin position="1"/>
        <end position="22"/>
    </location>
</feature>
<reference evidence="3 4" key="1">
    <citation type="journal article" date="2018" name="PLoS ONE">
        <title>The draft genome of Kipferlia bialata reveals reductive genome evolution in fornicate parasites.</title>
        <authorList>
            <person name="Tanifuji G."/>
            <person name="Takabayashi S."/>
            <person name="Kume K."/>
            <person name="Takagi M."/>
            <person name="Nakayama T."/>
            <person name="Kamikawa R."/>
            <person name="Inagaki Y."/>
            <person name="Hashimoto T."/>
        </authorList>
    </citation>
    <scope>NUCLEOTIDE SEQUENCE [LARGE SCALE GENOMIC DNA]</scope>
    <source>
        <strain evidence="3">NY0173</strain>
    </source>
</reference>
<feature type="domain" description="5MP1/2-like HEAT" evidence="2">
    <location>
        <begin position="33"/>
        <end position="169"/>
    </location>
</feature>
<evidence type="ECO:0000256" key="1">
    <source>
        <dbReference type="SAM" id="MobiDB-lite"/>
    </source>
</evidence>
<evidence type="ECO:0000313" key="3">
    <source>
        <dbReference type="EMBL" id="GIQ86554.1"/>
    </source>
</evidence>
<organism evidence="3 4">
    <name type="scientific">Kipferlia bialata</name>
    <dbReference type="NCBI Taxonomy" id="797122"/>
    <lineage>
        <taxon>Eukaryota</taxon>
        <taxon>Metamonada</taxon>
        <taxon>Carpediemonas-like organisms</taxon>
        <taxon>Kipferlia</taxon>
    </lineage>
</organism>
<proteinExistence type="predicted"/>
<dbReference type="PANTHER" id="PTHR14208">
    <property type="entry name" value="BASIC LEUCINE ZIPPER AND W2 DOMAIN-CONTAINING PROTEIN"/>
    <property type="match status" value="1"/>
</dbReference>